<reference evidence="1" key="1">
    <citation type="submission" date="2016-08" db="EMBL/GenBank/DDBJ databases">
        <authorList>
            <person name="Seilhamer J.J."/>
        </authorList>
    </citation>
    <scope>NUCLEOTIDE SEQUENCE</scope>
    <source>
        <strain evidence="1">86</strain>
    </source>
</reference>
<sequence>MRFLRLSPHLFPFRIDFDPKFALDAFMAGF</sequence>
<dbReference type="AlphaFoldDB" id="A0A212LHI6"/>
<name>A0A212LHI6_9HYPH</name>
<organism evidence="1">
    <name type="scientific">uncultured Pleomorphomonas sp</name>
    <dbReference type="NCBI Taxonomy" id="442121"/>
    <lineage>
        <taxon>Bacteria</taxon>
        <taxon>Pseudomonadati</taxon>
        <taxon>Pseudomonadota</taxon>
        <taxon>Alphaproteobacteria</taxon>
        <taxon>Hyphomicrobiales</taxon>
        <taxon>Pleomorphomonadaceae</taxon>
        <taxon>Pleomorphomonas</taxon>
        <taxon>environmental samples</taxon>
    </lineage>
</organism>
<protein>
    <submittedName>
        <fullName evidence="1">Uncharacterized protein</fullName>
    </submittedName>
</protein>
<evidence type="ECO:0000313" key="1">
    <source>
        <dbReference type="EMBL" id="SCM77005.1"/>
    </source>
</evidence>
<proteinExistence type="predicted"/>
<gene>
    <name evidence="1" type="ORF">KL86PLE_40811</name>
</gene>
<accession>A0A212LHI6</accession>
<dbReference type="EMBL" id="FMJD01000008">
    <property type="protein sequence ID" value="SCM77005.1"/>
    <property type="molecule type" value="Genomic_DNA"/>
</dbReference>